<protein>
    <recommendedName>
        <fullName evidence="4">Tic20-like protein</fullName>
    </recommendedName>
</protein>
<keyword evidence="1" id="KW-0812">Transmembrane</keyword>
<sequence>MTGILTPMSSERFKTQEFIQETLRILKSEELPGLIAAISYVPFFGWLFVWIFRKNQKLASFHILQALKLNVGFIAIYAVVWFLREFPVISWILSLIRVNPIVTDFISYISWIVFLGYSALGAWNAYQEKESTLPFFPEMENELQKIFKKIRTGSP</sequence>
<gene>
    <name evidence="2" type="ORF">LBBP_00096</name>
</gene>
<evidence type="ECO:0000256" key="1">
    <source>
        <dbReference type="SAM" id="Phobius"/>
    </source>
</evidence>
<evidence type="ECO:0008006" key="4">
    <source>
        <dbReference type="Google" id="ProtNLM"/>
    </source>
</evidence>
<name>A0A0S2ILE5_LEPBO</name>
<evidence type="ECO:0000313" key="2">
    <source>
        <dbReference type="EMBL" id="ALO24470.1"/>
    </source>
</evidence>
<dbReference type="Proteomes" id="UP000058857">
    <property type="component" value="Chromosome 1"/>
</dbReference>
<keyword evidence="1" id="KW-0472">Membrane</keyword>
<feature type="transmembrane region" description="Helical" evidence="1">
    <location>
        <begin position="105"/>
        <end position="126"/>
    </location>
</feature>
<evidence type="ECO:0000313" key="3">
    <source>
        <dbReference type="Proteomes" id="UP000058857"/>
    </source>
</evidence>
<keyword evidence="1" id="KW-1133">Transmembrane helix</keyword>
<dbReference type="PATRIC" id="fig|280505.15.peg.89"/>
<feature type="transmembrane region" description="Helical" evidence="1">
    <location>
        <begin position="31"/>
        <end position="52"/>
    </location>
</feature>
<dbReference type="EMBL" id="CP012029">
    <property type="protein sequence ID" value="ALO24470.1"/>
    <property type="molecule type" value="Genomic_DNA"/>
</dbReference>
<organism evidence="2">
    <name type="scientific">Leptospira borgpetersenii serovar Ballum</name>
    <dbReference type="NCBI Taxonomy" id="280505"/>
    <lineage>
        <taxon>Bacteria</taxon>
        <taxon>Pseudomonadati</taxon>
        <taxon>Spirochaetota</taxon>
        <taxon>Spirochaetia</taxon>
        <taxon>Leptospirales</taxon>
        <taxon>Leptospiraceae</taxon>
        <taxon>Leptospira</taxon>
    </lineage>
</organism>
<accession>A0A0S2ILE5</accession>
<dbReference type="AlphaFoldDB" id="A0A0S2ILE5"/>
<proteinExistence type="predicted"/>
<reference evidence="2 3" key="1">
    <citation type="journal article" date="2015" name="PLoS Negl. Trop. Dis.">
        <title>Distribution of Plasmids in Distinct Leptospira Pathogenic Species.</title>
        <authorList>
            <person name="Wang Y."/>
            <person name="Zhuang X."/>
            <person name="Zhong Y."/>
            <person name="Zhang C."/>
            <person name="Zhang Y."/>
            <person name="Zeng L."/>
            <person name="Zhu Y."/>
            <person name="He P."/>
            <person name="Dong K."/>
            <person name="Pal U."/>
            <person name="Guo X."/>
            <person name="Qin J."/>
        </authorList>
    </citation>
    <scope>NUCLEOTIDE SEQUENCE [LARGE SCALE GENOMIC DNA]</scope>
    <source>
        <strain evidence="2 3">56604</strain>
    </source>
</reference>